<feature type="transmembrane region" description="Helical" evidence="6">
    <location>
        <begin position="61"/>
        <end position="89"/>
    </location>
</feature>
<proteinExistence type="predicted"/>
<dbReference type="SMART" id="SM01417">
    <property type="entry name" value="Solute_trans_a"/>
    <property type="match status" value="1"/>
</dbReference>
<feature type="compositionally biased region" description="Basic and acidic residues" evidence="5">
    <location>
        <begin position="552"/>
        <end position="561"/>
    </location>
</feature>
<feature type="transmembrane region" description="Helical" evidence="6">
    <location>
        <begin position="156"/>
        <end position="175"/>
    </location>
</feature>
<dbReference type="EMBL" id="MU005582">
    <property type="protein sequence ID" value="KAF2684012.1"/>
    <property type="molecule type" value="Genomic_DNA"/>
</dbReference>
<dbReference type="PANTHER" id="PTHR23423">
    <property type="entry name" value="ORGANIC SOLUTE TRANSPORTER-RELATED"/>
    <property type="match status" value="1"/>
</dbReference>
<dbReference type="OrthoDB" id="5348404at2759"/>
<evidence type="ECO:0000313" key="7">
    <source>
        <dbReference type="EMBL" id="KAF2684012.1"/>
    </source>
</evidence>
<dbReference type="InterPro" id="IPR005178">
    <property type="entry name" value="Ostalpha/TMEM184C"/>
</dbReference>
<evidence type="ECO:0000256" key="2">
    <source>
        <dbReference type="ARBA" id="ARBA00022692"/>
    </source>
</evidence>
<name>A0A6G1J0I6_9PLEO</name>
<protein>
    <submittedName>
        <fullName evidence="7">DUF300-domain-containing protein</fullName>
    </submittedName>
</protein>
<gene>
    <name evidence="7" type="ORF">K458DRAFT_477887</name>
</gene>
<feature type="region of interest" description="Disordered" evidence="5">
    <location>
        <begin position="368"/>
        <end position="423"/>
    </location>
</feature>
<evidence type="ECO:0000256" key="5">
    <source>
        <dbReference type="SAM" id="MobiDB-lite"/>
    </source>
</evidence>
<dbReference type="Pfam" id="PF03619">
    <property type="entry name" value="Solute_trans_a"/>
    <property type="match status" value="1"/>
</dbReference>
<feature type="compositionally biased region" description="Acidic residues" evidence="5">
    <location>
        <begin position="414"/>
        <end position="423"/>
    </location>
</feature>
<evidence type="ECO:0000256" key="4">
    <source>
        <dbReference type="ARBA" id="ARBA00023136"/>
    </source>
</evidence>
<feature type="transmembrane region" description="Helical" evidence="6">
    <location>
        <begin position="95"/>
        <end position="113"/>
    </location>
</feature>
<feature type="transmembrane region" description="Helical" evidence="6">
    <location>
        <begin position="228"/>
        <end position="253"/>
    </location>
</feature>
<keyword evidence="8" id="KW-1185">Reference proteome</keyword>
<keyword evidence="4 6" id="KW-0472">Membrane</keyword>
<evidence type="ECO:0000256" key="6">
    <source>
        <dbReference type="SAM" id="Phobius"/>
    </source>
</evidence>
<organism evidence="7 8">
    <name type="scientific">Lentithecium fluviatile CBS 122367</name>
    <dbReference type="NCBI Taxonomy" id="1168545"/>
    <lineage>
        <taxon>Eukaryota</taxon>
        <taxon>Fungi</taxon>
        <taxon>Dikarya</taxon>
        <taxon>Ascomycota</taxon>
        <taxon>Pezizomycotina</taxon>
        <taxon>Dothideomycetes</taxon>
        <taxon>Pleosporomycetidae</taxon>
        <taxon>Pleosporales</taxon>
        <taxon>Massarineae</taxon>
        <taxon>Lentitheciaceae</taxon>
        <taxon>Lentithecium</taxon>
    </lineage>
</organism>
<evidence type="ECO:0000313" key="8">
    <source>
        <dbReference type="Proteomes" id="UP000799291"/>
    </source>
</evidence>
<dbReference type="AlphaFoldDB" id="A0A6G1J0I6"/>
<dbReference type="Proteomes" id="UP000799291">
    <property type="component" value="Unassembled WGS sequence"/>
</dbReference>
<feature type="compositionally biased region" description="Basic and acidic residues" evidence="5">
    <location>
        <begin position="627"/>
        <end position="664"/>
    </location>
</feature>
<dbReference type="GO" id="GO:0016020">
    <property type="term" value="C:membrane"/>
    <property type="evidence" value="ECO:0007669"/>
    <property type="project" value="UniProtKB-SubCell"/>
</dbReference>
<comment type="subcellular location">
    <subcellularLocation>
        <location evidence="1">Membrane</location>
        <topology evidence="1">Multi-pass membrane protein</topology>
    </subcellularLocation>
</comment>
<evidence type="ECO:0000256" key="3">
    <source>
        <dbReference type="ARBA" id="ARBA00022989"/>
    </source>
</evidence>
<sequence length="664" mass="74833">MSTGNLGPRDTSDTGPGGTGDRFASAVIIVAGVAALAATLITFVAIWLQSKNYRKPLLQRYVVRILLMVPIYSASSWASLVSIKAAFWIGPLRDVYEAFTIYTFFQLLINFIGGERALIILMTGRAPVSHLWPLNHVFPKVDISDPHTFLRIKRGILQYTWVKPILSVAAIIMKATHTYKEGYIGVTSGYLWSGIIYNLSITISLYALAMFWVCMLQDLQPFRPMPKFLCIKGIIFASYWQGFFLSILVWLGAIPDTVPGYSADNLAAAIQDALICFEMPFFSLAHWYAFSWHDYADDTISAARMPVKYALRDAFGPRDLIEDTKDTFGRGNYEYRHFDANDNVMAHEESSSRAARMREGMRYERGGKGKYWIPKPGQSEHEPLLSKVSGSRARTMSPGAHRALETPSEYGTTEGDDEPELSPEDERLFDSARTLEFGDWNYPVIEAHRASRESHLYSNPPMITGGTNRHLLQPTKANEQRRKSRIKSIQESTDKGKHRSSSSSGEASSSKHRTPIVGKLLRQESTSSSSSGKSDKSQLVDLVVEDHDAEDVERVRARKEGGSGWNEVTPKHYVHTYPEDGQEESVREGFDPTNPEPHNPERVHNLDYPFTVEEGEEDEDSAPPINKDAEVWQERDYSGDDGQKRDKSPQYGSFRDEQNAWNDR</sequence>
<reference evidence="7" key="1">
    <citation type="journal article" date="2020" name="Stud. Mycol.">
        <title>101 Dothideomycetes genomes: a test case for predicting lifestyles and emergence of pathogens.</title>
        <authorList>
            <person name="Haridas S."/>
            <person name="Albert R."/>
            <person name="Binder M."/>
            <person name="Bloem J."/>
            <person name="Labutti K."/>
            <person name="Salamov A."/>
            <person name="Andreopoulos B."/>
            <person name="Baker S."/>
            <person name="Barry K."/>
            <person name="Bills G."/>
            <person name="Bluhm B."/>
            <person name="Cannon C."/>
            <person name="Castanera R."/>
            <person name="Culley D."/>
            <person name="Daum C."/>
            <person name="Ezra D."/>
            <person name="Gonzalez J."/>
            <person name="Henrissat B."/>
            <person name="Kuo A."/>
            <person name="Liang C."/>
            <person name="Lipzen A."/>
            <person name="Lutzoni F."/>
            <person name="Magnuson J."/>
            <person name="Mondo S."/>
            <person name="Nolan M."/>
            <person name="Ohm R."/>
            <person name="Pangilinan J."/>
            <person name="Park H.-J."/>
            <person name="Ramirez L."/>
            <person name="Alfaro M."/>
            <person name="Sun H."/>
            <person name="Tritt A."/>
            <person name="Yoshinaga Y."/>
            <person name="Zwiers L.-H."/>
            <person name="Turgeon B."/>
            <person name="Goodwin S."/>
            <person name="Spatafora J."/>
            <person name="Crous P."/>
            <person name="Grigoriev I."/>
        </authorList>
    </citation>
    <scope>NUCLEOTIDE SEQUENCE</scope>
    <source>
        <strain evidence="7">CBS 122367</strain>
    </source>
</reference>
<keyword evidence="3 6" id="KW-1133">Transmembrane helix</keyword>
<feature type="region of interest" description="Disordered" evidence="5">
    <location>
        <begin position="456"/>
        <end position="664"/>
    </location>
</feature>
<evidence type="ECO:0000256" key="1">
    <source>
        <dbReference type="ARBA" id="ARBA00004141"/>
    </source>
</evidence>
<feature type="transmembrane region" description="Helical" evidence="6">
    <location>
        <begin position="195"/>
        <end position="216"/>
    </location>
</feature>
<accession>A0A6G1J0I6</accession>
<feature type="transmembrane region" description="Helical" evidence="6">
    <location>
        <begin position="23"/>
        <end position="49"/>
    </location>
</feature>
<keyword evidence="2 6" id="KW-0812">Transmembrane</keyword>